<name>A0AAD8PTU6_9PEZI</name>
<dbReference type="Proteomes" id="UP001230504">
    <property type="component" value="Unassembled WGS sequence"/>
</dbReference>
<feature type="signal peptide" evidence="1">
    <location>
        <begin position="1"/>
        <end position="20"/>
    </location>
</feature>
<comment type="caution">
    <text evidence="2">The sequence shown here is derived from an EMBL/GenBank/DDBJ whole genome shotgun (WGS) entry which is preliminary data.</text>
</comment>
<dbReference type="RefSeq" id="XP_060411483.1">
    <property type="nucleotide sequence ID" value="XM_060563977.1"/>
</dbReference>
<evidence type="ECO:0000313" key="3">
    <source>
        <dbReference type="Proteomes" id="UP001230504"/>
    </source>
</evidence>
<keyword evidence="3" id="KW-1185">Reference proteome</keyword>
<organism evidence="2 3">
    <name type="scientific">Colletotrichum navitas</name>
    <dbReference type="NCBI Taxonomy" id="681940"/>
    <lineage>
        <taxon>Eukaryota</taxon>
        <taxon>Fungi</taxon>
        <taxon>Dikarya</taxon>
        <taxon>Ascomycota</taxon>
        <taxon>Pezizomycotina</taxon>
        <taxon>Sordariomycetes</taxon>
        <taxon>Hypocreomycetidae</taxon>
        <taxon>Glomerellales</taxon>
        <taxon>Glomerellaceae</taxon>
        <taxon>Colletotrichum</taxon>
        <taxon>Colletotrichum graminicola species complex</taxon>
    </lineage>
</organism>
<dbReference type="AlphaFoldDB" id="A0AAD8PTU6"/>
<dbReference type="GeneID" id="85448217"/>
<evidence type="ECO:0000256" key="1">
    <source>
        <dbReference type="SAM" id="SignalP"/>
    </source>
</evidence>
<feature type="chain" id="PRO_5042102416" evidence="1">
    <location>
        <begin position="21"/>
        <end position="155"/>
    </location>
</feature>
<sequence>MRVLVLFPALLASLAGTALAKPELIRSVSSPIYHLYLQSYPEDTSIPVLGPEASAEYFNIAGTIQSVNSSFYLGIKSDATSYKSLLFSKDSVDAWGLEGDTIMTKQGSSWGRQLNFLACELEDTSYWQLYLQTGSDMPTGRNCSNYQTIHLPCLC</sequence>
<proteinExistence type="predicted"/>
<gene>
    <name evidence="2" type="ORF">LY79DRAFT_671849</name>
</gene>
<evidence type="ECO:0000313" key="2">
    <source>
        <dbReference type="EMBL" id="KAK1580436.1"/>
    </source>
</evidence>
<keyword evidence="1" id="KW-0732">Signal</keyword>
<reference evidence="2" key="1">
    <citation type="submission" date="2021-06" db="EMBL/GenBank/DDBJ databases">
        <title>Comparative genomics, transcriptomics and evolutionary studies reveal genomic signatures of adaptation to plant cell wall in hemibiotrophic fungi.</title>
        <authorList>
            <consortium name="DOE Joint Genome Institute"/>
            <person name="Baroncelli R."/>
            <person name="Diaz J.F."/>
            <person name="Benocci T."/>
            <person name="Peng M."/>
            <person name="Battaglia E."/>
            <person name="Haridas S."/>
            <person name="Andreopoulos W."/>
            <person name="Labutti K."/>
            <person name="Pangilinan J."/>
            <person name="Floch G.L."/>
            <person name="Makela M.R."/>
            <person name="Henrissat B."/>
            <person name="Grigoriev I.V."/>
            <person name="Crouch J.A."/>
            <person name="De Vries R.P."/>
            <person name="Sukno S.A."/>
            <person name="Thon M.R."/>
        </authorList>
    </citation>
    <scope>NUCLEOTIDE SEQUENCE</scope>
    <source>
        <strain evidence="2">CBS 125086</strain>
    </source>
</reference>
<accession>A0AAD8PTU6</accession>
<protein>
    <submittedName>
        <fullName evidence="2">Uncharacterized protein</fullName>
    </submittedName>
</protein>
<dbReference type="EMBL" id="JAHLJV010000055">
    <property type="protein sequence ID" value="KAK1580436.1"/>
    <property type="molecule type" value="Genomic_DNA"/>
</dbReference>